<reference evidence="9 10" key="1">
    <citation type="submission" date="2019-04" db="EMBL/GenBank/DDBJ databases">
        <title>Herbidospora sp. NEAU-GS14.nov., a novel actinomycete isolated from soil.</title>
        <authorList>
            <person name="Han L."/>
        </authorList>
    </citation>
    <scope>NUCLEOTIDE SEQUENCE [LARGE SCALE GENOMIC DNA]</scope>
    <source>
        <strain evidence="9 10">NEAU-GS14</strain>
    </source>
</reference>
<name>A0A4U3LPZ3_9ACTN</name>
<feature type="domain" description="Peptidase C14 caspase" evidence="6">
    <location>
        <begin position="4"/>
        <end position="237"/>
    </location>
</feature>
<evidence type="ECO:0000259" key="7">
    <source>
        <dbReference type="Pfam" id="PF13086"/>
    </source>
</evidence>
<dbReference type="RefSeq" id="WP_137251906.1">
    <property type="nucleotide sequence ID" value="NZ_SZQA01000082.1"/>
</dbReference>
<dbReference type="Pfam" id="PF00656">
    <property type="entry name" value="Peptidase_C14"/>
    <property type="match status" value="1"/>
</dbReference>
<dbReference type="InterPro" id="IPR011600">
    <property type="entry name" value="Pept_C14_caspase"/>
</dbReference>
<organism evidence="9 10">
    <name type="scientific">Herbidospora galbida</name>
    <dbReference type="NCBI Taxonomy" id="2575442"/>
    <lineage>
        <taxon>Bacteria</taxon>
        <taxon>Bacillati</taxon>
        <taxon>Actinomycetota</taxon>
        <taxon>Actinomycetes</taxon>
        <taxon>Streptosporangiales</taxon>
        <taxon>Streptosporangiaceae</taxon>
        <taxon>Herbidospora</taxon>
    </lineage>
</organism>
<feature type="domain" description="DNA2/NAM7 helicase helicase" evidence="7">
    <location>
        <begin position="518"/>
        <end position="626"/>
    </location>
</feature>
<dbReference type="PROSITE" id="PS00018">
    <property type="entry name" value="EF_HAND_1"/>
    <property type="match status" value="1"/>
</dbReference>
<keyword evidence="10" id="KW-1185">Reference proteome</keyword>
<evidence type="ECO:0000259" key="8">
    <source>
        <dbReference type="Pfam" id="PF13087"/>
    </source>
</evidence>
<sequence>MSSKRALLVGNSKYSDGAFSELPSCIVDVWQFKQVLEEPAIGGFDDVRIVTDTPAEGLRYEIAEFFGQAEPDDLALLYLTGHGLRLTRTTGEFFFVAGDTDHQMIEETAVGASFVNEQIELCRAAQKVAILDCCKSGGFALGFTTRDSKAVDPAPLTSRGVYVLASSGAAEDSFAGAEGRPSVFTEEIIEGLRTGRADNDGDGNVSVDDLFFHVGDRLRNRPAATRQTPVASALGVTDRIILARSAAGRALPLLPLPTGFQREHVKSAPAESNTDWPGLIDYYLACLTTDATKFPLLTRRDVVVVPGAEQVLCGDDSYDDVRAIALPPEAKRLIDQEDHDLWYGYPTVVLLKDSAGKPLRVPGLAPLMIQQLEAEQGRVTAVGPARPNPQLLSRLLGEEEAAAFADTYRPTWRRGMHRELAKDLRHHLRELGIECVDEIRPDQLAPGVDVATPMEGARNCAVVFTLPRGEAMIRQLQDDLRDVKDKAPRITDTALATLLDSPLPIPESPWDLVAPLPLNESQLEVVTSAMRERITVATGPPGTGKSQVVADTIATAVCSGQRVLFASNNNQAVDEVWHRLEAVMPGTLIRSGSKKVRESAEKPSLNRLLTLRPSVNTATATAALSHAGRTLETMRAQMGEVAALERDLLEVGQAREEAAAKLGAAPSELPGGWEWWWWKAQKVSRTRLLGGWRRARLFRRANLGVPATVESCEALAMYAQTQVDWRDLIGRLRRLPSAETLVDDHDDQWKTVAEAARTRLQAEVTASAARGRHAITELLQTDGQGWTKLRNLLPYVRGWAVTNQSARRLPPDPGLFDLVIIDEASQCSIAGVLPLLFRAKRALIIGDPMQLPHVSNLDPAQEARHAEKSDLHPAWLDGRHLTYHRYSAYHALAMAAGRVMMLDEHYRCHPDIAGISNRLFYADRLTVLVDVHRQRRVASAAIGWQNVRGQAQPGPFGSWINAAEAKHAVDLARSLAAGDPDLTVGILTPFRGQKELLVRLLGRDTRIRAGTAHTFQGGECDVIVMSLVATENIKKSTVNWLNAKPNLWNVAITRARAHLIVVGDRDYWTGCGNVVGELLSSSPPDDDQPLDPLTGRLYAHLTGRHSVPVQLRVRLDGYIADALYDHDRLAVHLDRGAQDGDPARHLRVAHTRARLLSDQAAGRSGVRLPAWQLYEQTVP</sequence>
<keyword evidence="2" id="KW-0547">Nucleotide-binding</keyword>
<evidence type="ECO:0008006" key="11">
    <source>
        <dbReference type="Google" id="ProtNLM"/>
    </source>
</evidence>
<evidence type="ECO:0000256" key="5">
    <source>
        <dbReference type="ARBA" id="ARBA00022840"/>
    </source>
</evidence>
<feature type="domain" description="DNA2/NAM7 helicase helicase" evidence="7">
    <location>
        <begin position="815"/>
        <end position="852"/>
    </location>
</feature>
<protein>
    <recommendedName>
        <fullName evidence="11">Caspase family p20 domain-containing protein</fullName>
    </recommendedName>
</protein>
<keyword evidence="4" id="KW-0347">Helicase</keyword>
<evidence type="ECO:0000256" key="4">
    <source>
        <dbReference type="ARBA" id="ARBA00022806"/>
    </source>
</evidence>
<evidence type="ECO:0000313" key="10">
    <source>
        <dbReference type="Proteomes" id="UP000308705"/>
    </source>
</evidence>
<dbReference type="SUPFAM" id="SSF52540">
    <property type="entry name" value="P-loop containing nucleoside triphosphate hydrolases"/>
    <property type="match status" value="1"/>
</dbReference>
<dbReference type="CDD" id="cd18808">
    <property type="entry name" value="SF1_C_Upf1"/>
    <property type="match status" value="1"/>
</dbReference>
<proteinExistence type="inferred from homology"/>
<keyword evidence="5" id="KW-0067">ATP-binding</keyword>
<evidence type="ECO:0000256" key="2">
    <source>
        <dbReference type="ARBA" id="ARBA00022741"/>
    </source>
</evidence>
<comment type="caution">
    <text evidence="9">The sequence shown here is derived from an EMBL/GenBank/DDBJ whole genome shotgun (WGS) entry which is preliminary data.</text>
</comment>
<gene>
    <name evidence="9" type="ORF">FDA94_38275</name>
</gene>
<dbReference type="InterPro" id="IPR041677">
    <property type="entry name" value="DNA2/NAM7_AAA_11"/>
</dbReference>
<dbReference type="GO" id="GO:0005524">
    <property type="term" value="F:ATP binding"/>
    <property type="evidence" value="ECO:0007669"/>
    <property type="project" value="UniProtKB-KW"/>
</dbReference>
<dbReference type="NCBIfam" id="NF047832">
    <property type="entry name" value="caspase_w_EACC1"/>
    <property type="match status" value="1"/>
</dbReference>
<dbReference type="PANTHER" id="PTHR43788">
    <property type="entry name" value="DNA2/NAM7 HELICASE FAMILY MEMBER"/>
    <property type="match status" value="1"/>
</dbReference>
<feature type="domain" description="DNA2/NAM7 helicase-like C-terminal" evidence="8">
    <location>
        <begin position="894"/>
        <end position="1065"/>
    </location>
</feature>
<dbReference type="Pfam" id="PF13086">
    <property type="entry name" value="AAA_11"/>
    <property type="match status" value="2"/>
</dbReference>
<dbReference type="GO" id="GO:0043139">
    <property type="term" value="F:5'-3' DNA helicase activity"/>
    <property type="evidence" value="ECO:0007669"/>
    <property type="project" value="TreeGrafter"/>
</dbReference>
<dbReference type="Gene3D" id="3.40.50.1460">
    <property type="match status" value="1"/>
</dbReference>
<dbReference type="PANTHER" id="PTHR43788:SF8">
    <property type="entry name" value="DNA-BINDING PROTEIN SMUBP-2"/>
    <property type="match status" value="1"/>
</dbReference>
<dbReference type="AlphaFoldDB" id="A0A4U3LPZ3"/>
<dbReference type="InterPro" id="IPR018247">
    <property type="entry name" value="EF_Hand_1_Ca_BS"/>
</dbReference>
<accession>A0A4U3LPZ3</accession>
<comment type="similarity">
    <text evidence="1">Belongs to the DNA2/NAM7 helicase family.</text>
</comment>
<evidence type="ECO:0000256" key="1">
    <source>
        <dbReference type="ARBA" id="ARBA00007913"/>
    </source>
</evidence>
<dbReference type="Proteomes" id="UP000308705">
    <property type="component" value="Unassembled WGS sequence"/>
</dbReference>
<dbReference type="Pfam" id="PF13087">
    <property type="entry name" value="AAA_12"/>
    <property type="match status" value="1"/>
</dbReference>
<dbReference type="InterPro" id="IPR047187">
    <property type="entry name" value="SF1_C_Upf1"/>
</dbReference>
<dbReference type="InterPro" id="IPR041679">
    <property type="entry name" value="DNA2/NAM7-like_C"/>
</dbReference>
<evidence type="ECO:0000256" key="3">
    <source>
        <dbReference type="ARBA" id="ARBA00022801"/>
    </source>
</evidence>
<dbReference type="InterPro" id="IPR027417">
    <property type="entry name" value="P-loop_NTPase"/>
</dbReference>
<dbReference type="InterPro" id="IPR050534">
    <property type="entry name" value="Coronavir_polyprotein_1ab"/>
</dbReference>
<dbReference type="OrthoDB" id="3197455at2"/>
<evidence type="ECO:0000313" key="9">
    <source>
        <dbReference type="EMBL" id="TKK77194.1"/>
    </source>
</evidence>
<evidence type="ECO:0000259" key="6">
    <source>
        <dbReference type="Pfam" id="PF00656"/>
    </source>
</evidence>
<dbReference type="EMBL" id="SZQA01000082">
    <property type="protein sequence ID" value="TKK77194.1"/>
    <property type="molecule type" value="Genomic_DNA"/>
</dbReference>
<dbReference type="Gene3D" id="3.40.50.300">
    <property type="entry name" value="P-loop containing nucleotide triphosphate hydrolases"/>
    <property type="match status" value="2"/>
</dbReference>
<dbReference type="GO" id="GO:0006508">
    <property type="term" value="P:proteolysis"/>
    <property type="evidence" value="ECO:0007669"/>
    <property type="project" value="InterPro"/>
</dbReference>
<keyword evidence="3" id="KW-0378">Hydrolase</keyword>
<dbReference type="SUPFAM" id="SSF52129">
    <property type="entry name" value="Caspase-like"/>
    <property type="match status" value="1"/>
</dbReference>
<dbReference type="GO" id="GO:0004197">
    <property type="term" value="F:cysteine-type endopeptidase activity"/>
    <property type="evidence" value="ECO:0007669"/>
    <property type="project" value="InterPro"/>
</dbReference>
<dbReference type="InterPro" id="IPR029030">
    <property type="entry name" value="Caspase-like_dom_sf"/>
</dbReference>